<dbReference type="STRING" id="436010.A0A166W1P3"/>
<feature type="transmembrane region" description="Helical" evidence="7">
    <location>
        <begin position="275"/>
        <end position="301"/>
    </location>
</feature>
<accession>A0A166W1P3</accession>
<dbReference type="FunFam" id="1.20.1250.20:FF:000018">
    <property type="entry name" value="MFS transporter permease"/>
    <property type="match status" value="1"/>
</dbReference>
<feature type="compositionally biased region" description="Basic and acidic residues" evidence="6">
    <location>
        <begin position="1"/>
        <end position="10"/>
    </location>
</feature>
<dbReference type="OrthoDB" id="2962993at2759"/>
<evidence type="ECO:0000256" key="7">
    <source>
        <dbReference type="SAM" id="Phobius"/>
    </source>
</evidence>
<dbReference type="Gene3D" id="1.20.1250.20">
    <property type="entry name" value="MFS general substrate transporter like domains"/>
    <property type="match status" value="2"/>
</dbReference>
<evidence type="ECO:0000313" key="10">
    <source>
        <dbReference type="Proteomes" id="UP000076532"/>
    </source>
</evidence>
<keyword evidence="4 7" id="KW-1133">Transmembrane helix</keyword>
<evidence type="ECO:0000259" key="8">
    <source>
        <dbReference type="PROSITE" id="PS50850"/>
    </source>
</evidence>
<feature type="transmembrane region" description="Helical" evidence="7">
    <location>
        <begin position="313"/>
        <end position="333"/>
    </location>
</feature>
<evidence type="ECO:0000256" key="3">
    <source>
        <dbReference type="ARBA" id="ARBA00022692"/>
    </source>
</evidence>
<dbReference type="Proteomes" id="UP000076532">
    <property type="component" value="Unassembled WGS sequence"/>
</dbReference>
<evidence type="ECO:0000256" key="2">
    <source>
        <dbReference type="ARBA" id="ARBA00022448"/>
    </source>
</evidence>
<evidence type="ECO:0000313" key="9">
    <source>
        <dbReference type="EMBL" id="KZP33290.1"/>
    </source>
</evidence>
<dbReference type="EMBL" id="KV417483">
    <property type="protein sequence ID" value="KZP33290.1"/>
    <property type="molecule type" value="Genomic_DNA"/>
</dbReference>
<comment type="subcellular location">
    <subcellularLocation>
        <location evidence="1">Membrane</location>
        <topology evidence="1">Multi-pass membrane protein</topology>
    </subcellularLocation>
</comment>
<keyword evidence="2" id="KW-0813">Transport</keyword>
<feature type="transmembrane region" description="Helical" evidence="7">
    <location>
        <begin position="144"/>
        <end position="163"/>
    </location>
</feature>
<dbReference type="Pfam" id="PF07690">
    <property type="entry name" value="MFS_1"/>
    <property type="match status" value="1"/>
</dbReference>
<keyword evidence="3 7" id="KW-0812">Transmembrane</keyword>
<dbReference type="PROSITE" id="PS50850">
    <property type="entry name" value="MFS"/>
    <property type="match status" value="1"/>
</dbReference>
<dbReference type="GO" id="GO:0022857">
    <property type="term" value="F:transmembrane transporter activity"/>
    <property type="evidence" value="ECO:0007669"/>
    <property type="project" value="InterPro"/>
</dbReference>
<evidence type="ECO:0000256" key="4">
    <source>
        <dbReference type="ARBA" id="ARBA00022989"/>
    </source>
</evidence>
<evidence type="ECO:0000256" key="5">
    <source>
        <dbReference type="ARBA" id="ARBA00023136"/>
    </source>
</evidence>
<dbReference type="PANTHER" id="PTHR43791">
    <property type="entry name" value="PERMEASE-RELATED"/>
    <property type="match status" value="1"/>
</dbReference>
<protein>
    <submittedName>
        <fullName evidence="9">MFS general substrate transporter</fullName>
    </submittedName>
</protein>
<dbReference type="InterPro" id="IPR020846">
    <property type="entry name" value="MFS_dom"/>
</dbReference>
<dbReference type="SUPFAM" id="SSF103473">
    <property type="entry name" value="MFS general substrate transporter"/>
    <property type="match status" value="1"/>
</dbReference>
<evidence type="ECO:0000256" key="1">
    <source>
        <dbReference type="ARBA" id="ARBA00004141"/>
    </source>
</evidence>
<dbReference type="GO" id="GO:0016020">
    <property type="term" value="C:membrane"/>
    <property type="evidence" value="ECO:0007669"/>
    <property type="project" value="UniProtKB-SubCell"/>
</dbReference>
<feature type="transmembrane region" description="Helical" evidence="7">
    <location>
        <begin position="398"/>
        <end position="417"/>
    </location>
</feature>
<keyword evidence="10" id="KW-1185">Reference proteome</keyword>
<feature type="domain" description="Major facilitator superfamily (MFS) profile" evidence="8">
    <location>
        <begin position="42"/>
        <end position="460"/>
    </location>
</feature>
<gene>
    <name evidence="9" type="ORF">FIBSPDRAFT_773882</name>
</gene>
<dbReference type="InterPro" id="IPR011701">
    <property type="entry name" value="MFS"/>
</dbReference>
<reference evidence="9 10" key="1">
    <citation type="journal article" date="2016" name="Mol. Biol. Evol.">
        <title>Comparative Genomics of Early-Diverging Mushroom-Forming Fungi Provides Insights into the Origins of Lignocellulose Decay Capabilities.</title>
        <authorList>
            <person name="Nagy L.G."/>
            <person name="Riley R."/>
            <person name="Tritt A."/>
            <person name="Adam C."/>
            <person name="Daum C."/>
            <person name="Floudas D."/>
            <person name="Sun H."/>
            <person name="Yadav J.S."/>
            <person name="Pangilinan J."/>
            <person name="Larsson K.H."/>
            <person name="Matsuura K."/>
            <person name="Barry K."/>
            <person name="Labutti K."/>
            <person name="Kuo R."/>
            <person name="Ohm R.A."/>
            <person name="Bhattacharya S.S."/>
            <person name="Shirouzu T."/>
            <person name="Yoshinaga Y."/>
            <person name="Martin F.M."/>
            <person name="Grigoriev I.V."/>
            <person name="Hibbett D.S."/>
        </authorList>
    </citation>
    <scope>NUCLEOTIDE SEQUENCE [LARGE SCALE GENOMIC DNA]</scope>
    <source>
        <strain evidence="9 10">CBS 109695</strain>
    </source>
</reference>
<dbReference type="InterPro" id="IPR036259">
    <property type="entry name" value="MFS_trans_sf"/>
</dbReference>
<feature type="transmembrane region" description="Helical" evidence="7">
    <location>
        <begin position="204"/>
        <end position="227"/>
    </location>
</feature>
<organism evidence="9 10">
    <name type="scientific">Athelia psychrophila</name>
    <dbReference type="NCBI Taxonomy" id="1759441"/>
    <lineage>
        <taxon>Eukaryota</taxon>
        <taxon>Fungi</taxon>
        <taxon>Dikarya</taxon>
        <taxon>Basidiomycota</taxon>
        <taxon>Agaricomycotina</taxon>
        <taxon>Agaricomycetes</taxon>
        <taxon>Agaricomycetidae</taxon>
        <taxon>Atheliales</taxon>
        <taxon>Atheliaceae</taxon>
        <taxon>Athelia</taxon>
    </lineage>
</organism>
<feature type="transmembrane region" description="Helical" evidence="7">
    <location>
        <begin position="345"/>
        <end position="362"/>
    </location>
</feature>
<evidence type="ECO:0000256" key="6">
    <source>
        <dbReference type="SAM" id="MobiDB-lite"/>
    </source>
</evidence>
<feature type="transmembrane region" description="Helical" evidence="7">
    <location>
        <begin position="175"/>
        <end position="198"/>
    </location>
</feature>
<feature type="transmembrane region" description="Helical" evidence="7">
    <location>
        <begin position="429"/>
        <end position="454"/>
    </location>
</feature>
<dbReference type="AlphaFoldDB" id="A0A166W1P3"/>
<proteinExistence type="predicted"/>
<feature type="transmembrane region" description="Helical" evidence="7">
    <location>
        <begin position="119"/>
        <end position="138"/>
    </location>
</feature>
<dbReference type="PANTHER" id="PTHR43791:SF51">
    <property type="entry name" value="MAJOR FACILITATOR SUPERFAMILY (MFS) PROFILE DOMAIN-CONTAINING PROTEIN"/>
    <property type="match status" value="1"/>
</dbReference>
<keyword evidence="5 7" id="KW-0472">Membrane</keyword>
<sequence>MSSHSLETKEVPYATDATRESDSTSFSDAEISKIQRRIDIRILPWLCLTYCVMRIDISNISNAAIMNVEAGHDIKKQLHLNAQQWNWAIACFFYPYAFLEPVSTLLMKKTTPSFWIGRIMITWGIVVCCIGAVQNYGGLITTRVLLGLAEAGYYPCVIYYLAFWFKPEELALRIAVFYSFGQFSGFVAGFLAFAISYADGVLAGWRWLFIIEGIPAILMGVGTLFILPDFPQTAKFLTPAERTAVVSRLSSTSPNKASKTWDAEQVRRLFVDPTFWSFSLVWFCHAIGGFGLSLVLPTVIFDLGFSSSAASNALSMPPSLAAFIILNILGWLIQKKGWNPFRVAAGLEFVNIICIIVLLTVPASTVKYLALVVATGTAGSVYPVLWPARVRAAKGTTAAGIAIGVTNAIAQFSGILGPQVFSTTYGPGYRVSFIVCVTLLVGAIAGIALSGWLMRRADAEEEAQAQEEVRSESKE</sequence>
<feature type="region of interest" description="Disordered" evidence="6">
    <location>
        <begin position="1"/>
        <end position="20"/>
    </location>
</feature>
<name>A0A166W1P3_9AGAM</name>
<feature type="transmembrane region" description="Helical" evidence="7">
    <location>
        <begin position="368"/>
        <end position="386"/>
    </location>
</feature>
<feature type="transmembrane region" description="Helical" evidence="7">
    <location>
        <begin position="85"/>
        <end position="107"/>
    </location>
</feature>